<name>A0ABP3IE26_9CAUL</name>
<dbReference type="RefSeq" id="WP_167178128.1">
    <property type="nucleotide sequence ID" value="NZ_BAAAEJ010000009.1"/>
</dbReference>
<organism evidence="2 3">
    <name type="scientific">Brevundimonas terrae</name>
    <dbReference type="NCBI Taxonomy" id="363631"/>
    <lineage>
        <taxon>Bacteria</taxon>
        <taxon>Pseudomonadati</taxon>
        <taxon>Pseudomonadota</taxon>
        <taxon>Alphaproteobacteria</taxon>
        <taxon>Caulobacterales</taxon>
        <taxon>Caulobacteraceae</taxon>
        <taxon>Brevundimonas</taxon>
    </lineage>
</organism>
<comment type="caution">
    <text evidence="2">The sequence shown here is derived from an EMBL/GenBank/DDBJ whole genome shotgun (WGS) entry which is preliminary data.</text>
</comment>
<evidence type="ECO:0000313" key="2">
    <source>
        <dbReference type="EMBL" id="GAA0399352.1"/>
    </source>
</evidence>
<feature type="compositionally biased region" description="Polar residues" evidence="1">
    <location>
        <begin position="189"/>
        <end position="199"/>
    </location>
</feature>
<gene>
    <name evidence="2" type="ORF">GCM10009093_27370</name>
</gene>
<sequence length="212" mass="22810">MTTEAIKQRLLELTITETSNARGFWLDKPWIEDARRPTLVAAAIMVVPTLHEAEQPTFPVGTGEFLQRLQALLDETTPVAVAMSSNGYVELALHSKAWRLPTLVLTTVVLPVVLGILTNRLDEVLPGHKKEDTAEIEMIVETPDRGALRVTYKGPAEDIGAALERSVARYVDTVAKPAPSSEPGAGQGEQATSDGQQPTKPTPGAPGETTKP</sequence>
<reference evidence="3" key="1">
    <citation type="journal article" date="2019" name="Int. J. Syst. Evol. Microbiol.">
        <title>The Global Catalogue of Microorganisms (GCM) 10K type strain sequencing project: providing services to taxonomists for standard genome sequencing and annotation.</title>
        <authorList>
            <consortium name="The Broad Institute Genomics Platform"/>
            <consortium name="The Broad Institute Genome Sequencing Center for Infectious Disease"/>
            <person name="Wu L."/>
            <person name="Ma J."/>
        </authorList>
    </citation>
    <scope>NUCLEOTIDE SEQUENCE [LARGE SCALE GENOMIC DNA]</scope>
    <source>
        <strain evidence="3">JCM 13476</strain>
    </source>
</reference>
<proteinExistence type="predicted"/>
<keyword evidence="3" id="KW-1185">Reference proteome</keyword>
<feature type="region of interest" description="Disordered" evidence="1">
    <location>
        <begin position="173"/>
        <end position="212"/>
    </location>
</feature>
<dbReference type="Proteomes" id="UP001500791">
    <property type="component" value="Unassembled WGS sequence"/>
</dbReference>
<accession>A0ABP3IE26</accession>
<dbReference type="EMBL" id="BAAAEJ010000009">
    <property type="protein sequence ID" value="GAA0399352.1"/>
    <property type="molecule type" value="Genomic_DNA"/>
</dbReference>
<evidence type="ECO:0000256" key="1">
    <source>
        <dbReference type="SAM" id="MobiDB-lite"/>
    </source>
</evidence>
<protein>
    <submittedName>
        <fullName evidence="2">Uncharacterized protein</fullName>
    </submittedName>
</protein>
<evidence type="ECO:0000313" key="3">
    <source>
        <dbReference type="Proteomes" id="UP001500791"/>
    </source>
</evidence>